<dbReference type="InterPro" id="IPR005119">
    <property type="entry name" value="LysR_subst-bd"/>
</dbReference>
<dbReference type="AlphaFoldDB" id="A0A4Y3IIV9"/>
<name>A0A4Y3IIV9_9VIBR</name>
<keyword evidence="3" id="KW-0238">DNA-binding</keyword>
<dbReference type="PRINTS" id="PR00039">
    <property type="entry name" value="HTHLYSR"/>
</dbReference>
<dbReference type="InterPro" id="IPR036388">
    <property type="entry name" value="WH-like_DNA-bd_sf"/>
</dbReference>
<gene>
    <name evidence="6" type="ORF">VCO01S_04990</name>
</gene>
<keyword evidence="7" id="KW-1185">Reference proteome</keyword>
<dbReference type="Proteomes" id="UP000318242">
    <property type="component" value="Unassembled WGS sequence"/>
</dbReference>
<dbReference type="SUPFAM" id="SSF53850">
    <property type="entry name" value="Periplasmic binding protein-like II"/>
    <property type="match status" value="1"/>
</dbReference>
<proteinExistence type="inferred from homology"/>
<dbReference type="RefSeq" id="WP_141269030.1">
    <property type="nucleotide sequence ID" value="NZ_BJLH01000002.1"/>
</dbReference>
<dbReference type="PROSITE" id="PS50931">
    <property type="entry name" value="HTH_LYSR"/>
    <property type="match status" value="1"/>
</dbReference>
<dbReference type="Gene3D" id="1.10.10.10">
    <property type="entry name" value="Winged helix-like DNA-binding domain superfamily/Winged helix DNA-binding domain"/>
    <property type="match status" value="1"/>
</dbReference>
<keyword evidence="4" id="KW-0804">Transcription</keyword>
<dbReference type="Pfam" id="PF03466">
    <property type="entry name" value="LysR_substrate"/>
    <property type="match status" value="1"/>
</dbReference>
<comment type="caution">
    <text evidence="6">The sequence shown here is derived from an EMBL/GenBank/DDBJ whole genome shotgun (WGS) entry which is preliminary data.</text>
</comment>
<keyword evidence="2" id="KW-0805">Transcription regulation</keyword>
<sequence>MNRSLSRVDLNLLVTLDVLLKEKNVTRAAEVLFVSQSAVSRALARLRDTFEDPLFTRVASGLVPTEKALELEKQLLILLPQISEVFSQETFTPQTADNAFAASLPALLSSALIPALMKELHQVAPKVRISEYAAKANPYSSLDQGHIDFAIHFADSPSQRYVSKKIGTLKPQLFVRPGHPLLSKKQILIEDTFAYSMVGMVVEEDQYHSFTAPITKIYKDLMIERCPILRSSQTQVLIDVVTDSDAILFGTNCLKGLRGYQSDFVELKSSQIEGNDDYTVPVHLVHHERTQNSAAHQWMNHLLSEQISKLLI</sequence>
<dbReference type="OrthoDB" id="8893795at2"/>
<dbReference type="SUPFAM" id="SSF46785">
    <property type="entry name" value="Winged helix' DNA-binding domain"/>
    <property type="match status" value="1"/>
</dbReference>
<evidence type="ECO:0000256" key="1">
    <source>
        <dbReference type="ARBA" id="ARBA00009437"/>
    </source>
</evidence>
<dbReference type="GO" id="GO:0003677">
    <property type="term" value="F:DNA binding"/>
    <property type="evidence" value="ECO:0007669"/>
    <property type="project" value="UniProtKB-KW"/>
</dbReference>
<evidence type="ECO:0000259" key="5">
    <source>
        <dbReference type="PROSITE" id="PS50931"/>
    </source>
</evidence>
<comment type="similarity">
    <text evidence="1">Belongs to the LysR transcriptional regulatory family.</text>
</comment>
<feature type="domain" description="HTH lysR-type" evidence="5">
    <location>
        <begin position="8"/>
        <end position="65"/>
    </location>
</feature>
<dbReference type="PANTHER" id="PTHR30118">
    <property type="entry name" value="HTH-TYPE TRANSCRIPTIONAL REGULATOR LEUO-RELATED"/>
    <property type="match status" value="1"/>
</dbReference>
<dbReference type="InterPro" id="IPR036390">
    <property type="entry name" value="WH_DNA-bd_sf"/>
</dbReference>
<dbReference type="EMBL" id="BJLH01000002">
    <property type="protein sequence ID" value="GEA59306.1"/>
    <property type="molecule type" value="Genomic_DNA"/>
</dbReference>
<evidence type="ECO:0000256" key="2">
    <source>
        <dbReference type="ARBA" id="ARBA00023015"/>
    </source>
</evidence>
<dbReference type="Pfam" id="PF00126">
    <property type="entry name" value="HTH_1"/>
    <property type="match status" value="1"/>
</dbReference>
<organism evidence="6 7">
    <name type="scientific">Vibrio comitans NBRC 102076</name>
    <dbReference type="NCBI Taxonomy" id="1219078"/>
    <lineage>
        <taxon>Bacteria</taxon>
        <taxon>Pseudomonadati</taxon>
        <taxon>Pseudomonadota</taxon>
        <taxon>Gammaproteobacteria</taxon>
        <taxon>Vibrionales</taxon>
        <taxon>Vibrionaceae</taxon>
        <taxon>Vibrio</taxon>
    </lineage>
</organism>
<evidence type="ECO:0000313" key="6">
    <source>
        <dbReference type="EMBL" id="GEA59306.1"/>
    </source>
</evidence>
<dbReference type="PANTHER" id="PTHR30118:SF15">
    <property type="entry name" value="TRANSCRIPTIONAL REGULATORY PROTEIN"/>
    <property type="match status" value="1"/>
</dbReference>
<dbReference type="InterPro" id="IPR000847">
    <property type="entry name" value="LysR_HTH_N"/>
</dbReference>
<evidence type="ECO:0000256" key="4">
    <source>
        <dbReference type="ARBA" id="ARBA00023163"/>
    </source>
</evidence>
<evidence type="ECO:0000256" key="3">
    <source>
        <dbReference type="ARBA" id="ARBA00023125"/>
    </source>
</evidence>
<dbReference type="GO" id="GO:0003700">
    <property type="term" value="F:DNA-binding transcription factor activity"/>
    <property type="evidence" value="ECO:0007669"/>
    <property type="project" value="InterPro"/>
</dbReference>
<evidence type="ECO:0000313" key="7">
    <source>
        <dbReference type="Proteomes" id="UP000318242"/>
    </source>
</evidence>
<protein>
    <recommendedName>
        <fullName evidence="5">HTH lysR-type domain-containing protein</fullName>
    </recommendedName>
</protein>
<dbReference type="Gene3D" id="3.40.190.10">
    <property type="entry name" value="Periplasmic binding protein-like II"/>
    <property type="match status" value="2"/>
</dbReference>
<dbReference type="InterPro" id="IPR050389">
    <property type="entry name" value="LysR-type_TF"/>
</dbReference>
<reference evidence="6 7" key="1">
    <citation type="submission" date="2019-06" db="EMBL/GenBank/DDBJ databases">
        <title>Whole genome shotgun sequence of Vibrio comitans NBRC 102076.</title>
        <authorList>
            <person name="Hosoyama A."/>
            <person name="Uohara A."/>
            <person name="Ohji S."/>
            <person name="Ichikawa N."/>
        </authorList>
    </citation>
    <scope>NUCLEOTIDE SEQUENCE [LARGE SCALE GENOMIC DNA]</scope>
    <source>
        <strain evidence="6 7">NBRC 102076</strain>
    </source>
</reference>
<accession>A0A4Y3IIV9</accession>